<dbReference type="GO" id="GO:0005886">
    <property type="term" value="C:plasma membrane"/>
    <property type="evidence" value="ECO:0007669"/>
    <property type="project" value="InterPro"/>
</dbReference>
<dbReference type="PANTHER" id="PTHR23302">
    <property type="entry name" value="TRANSMEMBRANE CHANNEL-RELATED"/>
    <property type="match status" value="1"/>
</dbReference>
<sequence length="209" mass="23331">MFDYLKLSLPSIEGYPSGKMELSITLARVFCLRMANLFALIVTLYSRLTKLPYDCTGTVIGQELYKLVVMDTLVHVGTLACPLLPLVGVLSNLVFFHVNYRIVCDTCRPPLKRWSQSRNTAFLTAFLLVTLILIIIPISVVIGSKQIINLGQSSDCGPFGQEKPTSVYTKFQQQQPILLQQIMQWAVSDSETEDNAELLGKIQGHPSYS</sequence>
<dbReference type="EMBL" id="JH815978">
    <property type="protein sequence ID" value="EKC25674.1"/>
    <property type="molecule type" value="Genomic_DNA"/>
</dbReference>
<evidence type="ECO:0000313" key="1">
    <source>
        <dbReference type="EMBL" id="EKC25674.1"/>
    </source>
</evidence>
<accession>K1Q2S0</accession>
<dbReference type="PANTHER" id="PTHR23302:SF24">
    <property type="entry name" value="TMC DOMAIN-CONTAINING PROTEIN"/>
    <property type="match status" value="1"/>
</dbReference>
<proteinExistence type="predicted"/>
<dbReference type="HOGENOM" id="CLU_1316546_0_0_1"/>
<keyword evidence="1" id="KW-0472">Membrane</keyword>
<dbReference type="AlphaFoldDB" id="K1Q2S0"/>
<gene>
    <name evidence="1" type="ORF">CGI_10017608</name>
</gene>
<keyword evidence="1" id="KW-0812">Transmembrane</keyword>
<dbReference type="InParanoid" id="K1Q2S0"/>
<dbReference type="InterPro" id="IPR038900">
    <property type="entry name" value="TMC"/>
</dbReference>
<reference evidence="1" key="1">
    <citation type="journal article" date="2012" name="Nature">
        <title>The oyster genome reveals stress adaptation and complexity of shell formation.</title>
        <authorList>
            <person name="Zhang G."/>
            <person name="Fang X."/>
            <person name="Guo X."/>
            <person name="Li L."/>
            <person name="Luo R."/>
            <person name="Xu F."/>
            <person name="Yang P."/>
            <person name="Zhang L."/>
            <person name="Wang X."/>
            <person name="Qi H."/>
            <person name="Xiong Z."/>
            <person name="Que H."/>
            <person name="Xie Y."/>
            <person name="Holland P.W."/>
            <person name="Paps J."/>
            <person name="Zhu Y."/>
            <person name="Wu F."/>
            <person name="Chen Y."/>
            <person name="Wang J."/>
            <person name="Peng C."/>
            <person name="Meng J."/>
            <person name="Yang L."/>
            <person name="Liu J."/>
            <person name="Wen B."/>
            <person name="Zhang N."/>
            <person name="Huang Z."/>
            <person name="Zhu Q."/>
            <person name="Feng Y."/>
            <person name="Mount A."/>
            <person name="Hedgecock D."/>
            <person name="Xu Z."/>
            <person name="Liu Y."/>
            <person name="Domazet-Loso T."/>
            <person name="Du Y."/>
            <person name="Sun X."/>
            <person name="Zhang S."/>
            <person name="Liu B."/>
            <person name="Cheng P."/>
            <person name="Jiang X."/>
            <person name="Li J."/>
            <person name="Fan D."/>
            <person name="Wang W."/>
            <person name="Fu W."/>
            <person name="Wang T."/>
            <person name="Wang B."/>
            <person name="Zhang J."/>
            <person name="Peng Z."/>
            <person name="Li Y."/>
            <person name="Li N."/>
            <person name="Wang J."/>
            <person name="Chen M."/>
            <person name="He Y."/>
            <person name="Tan F."/>
            <person name="Song X."/>
            <person name="Zheng Q."/>
            <person name="Huang R."/>
            <person name="Yang H."/>
            <person name="Du X."/>
            <person name="Chen L."/>
            <person name="Yang M."/>
            <person name="Gaffney P.M."/>
            <person name="Wang S."/>
            <person name="Luo L."/>
            <person name="She Z."/>
            <person name="Ming Y."/>
            <person name="Huang W."/>
            <person name="Zhang S."/>
            <person name="Huang B."/>
            <person name="Zhang Y."/>
            <person name="Qu T."/>
            <person name="Ni P."/>
            <person name="Miao G."/>
            <person name="Wang J."/>
            <person name="Wang Q."/>
            <person name="Steinberg C.E."/>
            <person name="Wang H."/>
            <person name="Li N."/>
            <person name="Qian L."/>
            <person name="Zhang G."/>
            <person name="Li Y."/>
            <person name="Yang H."/>
            <person name="Liu X."/>
            <person name="Wang J."/>
            <person name="Yin Y."/>
            <person name="Wang J."/>
        </authorList>
    </citation>
    <scope>NUCLEOTIDE SEQUENCE [LARGE SCALE GENOMIC DNA]</scope>
    <source>
        <strain evidence="1">05x7-T-G4-1.051#20</strain>
    </source>
</reference>
<protein>
    <submittedName>
        <fullName evidence="1">Transmembrane channel-like protein 7</fullName>
    </submittedName>
</protein>
<name>K1Q2S0_MAGGI</name>
<organism evidence="1">
    <name type="scientific">Magallana gigas</name>
    <name type="common">Pacific oyster</name>
    <name type="synonym">Crassostrea gigas</name>
    <dbReference type="NCBI Taxonomy" id="29159"/>
    <lineage>
        <taxon>Eukaryota</taxon>
        <taxon>Metazoa</taxon>
        <taxon>Spiralia</taxon>
        <taxon>Lophotrochozoa</taxon>
        <taxon>Mollusca</taxon>
        <taxon>Bivalvia</taxon>
        <taxon>Autobranchia</taxon>
        <taxon>Pteriomorphia</taxon>
        <taxon>Ostreida</taxon>
        <taxon>Ostreoidea</taxon>
        <taxon>Ostreidae</taxon>
        <taxon>Magallana</taxon>
    </lineage>
</organism>
<dbReference type="GO" id="GO:0008381">
    <property type="term" value="F:mechanosensitive monoatomic ion channel activity"/>
    <property type="evidence" value="ECO:0007669"/>
    <property type="project" value="TreeGrafter"/>
</dbReference>